<gene>
    <name evidence="1" type="ORF">FEE40_03850</name>
</gene>
<protein>
    <submittedName>
        <fullName evidence="1">DUF4422 domain-containing protein</fullName>
    </submittedName>
</protein>
<dbReference type="AlphaFoldDB" id="A0AAE6WGZ6"/>
<dbReference type="EMBL" id="CP040852">
    <property type="protein sequence ID" value="QIA89380.1"/>
    <property type="molecule type" value="Genomic_DNA"/>
</dbReference>
<accession>A0AAE6WGZ6</accession>
<sequence>MTMYVITHKLNNYKLPAGYRNLLVGANKKRIDSAQYLTDNQGDNISDKNSSYCELTGMYWVWKNIDQVQGNVGISHYRRYFSDKSKLAEYIETVVTGKVIPLSLSRADDYLKDYDWIVPKKIALEDGEKNLYENYVNAHYKKDLEATKSAIKKLYPEYEATFDKVFTSNKFSQFNMCYTSKDEYVAYCQWLFDILFEVEKQIDITNYDTYQGRVFGFLAERLFNVWLQHGGNKNIKYLSVFDLRTRSREYIKQRLIGGTKKH</sequence>
<proteinExistence type="predicted"/>
<dbReference type="InterPro" id="IPR025536">
    <property type="entry name" value="DUF4422"/>
</dbReference>
<dbReference type="RefSeq" id="WP_163588083.1">
    <property type="nucleotide sequence ID" value="NZ_VKBS01000084.1"/>
</dbReference>
<dbReference type="Pfam" id="PF14393">
    <property type="entry name" value="DUF4422"/>
    <property type="match status" value="1"/>
</dbReference>
<evidence type="ECO:0000313" key="1">
    <source>
        <dbReference type="EMBL" id="QIA89380.1"/>
    </source>
</evidence>
<organism evidence="1 2">
    <name type="scientific">Ligilactobacillus murinus</name>
    <dbReference type="NCBI Taxonomy" id="1622"/>
    <lineage>
        <taxon>Bacteria</taxon>
        <taxon>Bacillati</taxon>
        <taxon>Bacillota</taxon>
        <taxon>Bacilli</taxon>
        <taxon>Lactobacillales</taxon>
        <taxon>Lactobacillaceae</taxon>
        <taxon>Ligilactobacillus</taxon>
    </lineage>
</organism>
<dbReference type="Proteomes" id="UP000463931">
    <property type="component" value="Chromosome"/>
</dbReference>
<name>A0AAE6WGZ6_9LACO</name>
<evidence type="ECO:0000313" key="2">
    <source>
        <dbReference type="Proteomes" id="UP000463931"/>
    </source>
</evidence>
<reference evidence="1 2" key="1">
    <citation type="journal article" date="2019" name="Nat. Med.">
        <title>Preventing dysbiosis of the neonatal mouse intestinal microbiome protects against late-onset sepsis.</title>
        <authorList>
            <person name="Singer J.R."/>
            <person name="Blosser E.G."/>
            <person name="Zindl C.L."/>
            <person name="Silberger D.J."/>
            <person name="Conlan S."/>
            <person name="Laufer V.A."/>
            <person name="DiToro D."/>
            <person name="Deming C."/>
            <person name="Kumar R."/>
            <person name="Morrow C.D."/>
            <person name="Segre J.A."/>
            <person name="Gray M.J."/>
            <person name="Randolph D.A."/>
            <person name="Weaver C.T."/>
        </authorList>
    </citation>
    <scope>NUCLEOTIDE SEQUENCE [LARGE SCALE GENOMIC DNA]</scope>
    <source>
        <strain evidence="1 2">V10</strain>
    </source>
</reference>